<protein>
    <recommendedName>
        <fullName evidence="6">EamA domain-containing protein</fullName>
    </recommendedName>
</protein>
<keyword evidence="3 5" id="KW-1133">Transmembrane helix</keyword>
<feature type="transmembrane region" description="Helical" evidence="5">
    <location>
        <begin position="213"/>
        <end position="234"/>
    </location>
</feature>
<dbReference type="GO" id="GO:0016020">
    <property type="term" value="C:membrane"/>
    <property type="evidence" value="ECO:0007669"/>
    <property type="project" value="UniProtKB-SubCell"/>
</dbReference>
<evidence type="ECO:0000313" key="7">
    <source>
        <dbReference type="EMBL" id="CAI2373084.1"/>
    </source>
</evidence>
<keyword evidence="8" id="KW-1185">Reference proteome</keyword>
<evidence type="ECO:0000256" key="4">
    <source>
        <dbReference type="ARBA" id="ARBA00023136"/>
    </source>
</evidence>
<dbReference type="InterPro" id="IPR037185">
    <property type="entry name" value="EmrE-like"/>
</dbReference>
<gene>
    <name evidence="7" type="ORF">ECRASSUSDP1_LOCUS14422</name>
</gene>
<evidence type="ECO:0000256" key="1">
    <source>
        <dbReference type="ARBA" id="ARBA00004141"/>
    </source>
</evidence>
<evidence type="ECO:0000313" key="8">
    <source>
        <dbReference type="Proteomes" id="UP001295684"/>
    </source>
</evidence>
<feature type="transmembrane region" description="Helical" evidence="5">
    <location>
        <begin position="180"/>
        <end position="201"/>
    </location>
</feature>
<feature type="transmembrane region" description="Helical" evidence="5">
    <location>
        <begin position="98"/>
        <end position="119"/>
    </location>
</feature>
<reference evidence="7" key="1">
    <citation type="submission" date="2023-07" db="EMBL/GenBank/DDBJ databases">
        <authorList>
            <consortium name="AG Swart"/>
            <person name="Singh M."/>
            <person name="Singh A."/>
            <person name="Seah K."/>
            <person name="Emmerich C."/>
        </authorList>
    </citation>
    <scope>NUCLEOTIDE SEQUENCE</scope>
    <source>
        <strain evidence="7">DP1</strain>
    </source>
</reference>
<feature type="transmembrane region" description="Helical" evidence="5">
    <location>
        <begin position="304"/>
        <end position="324"/>
    </location>
</feature>
<dbReference type="PANTHER" id="PTHR22911">
    <property type="entry name" value="ACYL-MALONYL CONDENSING ENZYME-RELATED"/>
    <property type="match status" value="1"/>
</dbReference>
<name>A0AAD2CW10_EUPCR</name>
<feature type="transmembrane region" description="Helical" evidence="5">
    <location>
        <begin position="151"/>
        <end position="168"/>
    </location>
</feature>
<feature type="transmembrane region" description="Helical" evidence="5">
    <location>
        <begin position="125"/>
        <end position="144"/>
    </location>
</feature>
<dbReference type="Proteomes" id="UP001295684">
    <property type="component" value="Unassembled WGS sequence"/>
</dbReference>
<comment type="subcellular location">
    <subcellularLocation>
        <location evidence="1">Membrane</location>
        <topology evidence="1">Multi-pass membrane protein</topology>
    </subcellularLocation>
</comment>
<feature type="transmembrane region" description="Helical" evidence="5">
    <location>
        <begin position="65"/>
        <end position="86"/>
    </location>
</feature>
<keyword evidence="2 5" id="KW-0812">Transmembrane</keyword>
<dbReference type="PANTHER" id="PTHR22911:SF6">
    <property type="entry name" value="SOLUTE CARRIER FAMILY 35 MEMBER G1"/>
    <property type="match status" value="1"/>
</dbReference>
<dbReference type="AlphaFoldDB" id="A0AAD2CW10"/>
<feature type="transmembrane region" description="Helical" evidence="5">
    <location>
        <begin position="32"/>
        <end position="53"/>
    </location>
</feature>
<organism evidence="7 8">
    <name type="scientific">Euplotes crassus</name>
    <dbReference type="NCBI Taxonomy" id="5936"/>
    <lineage>
        <taxon>Eukaryota</taxon>
        <taxon>Sar</taxon>
        <taxon>Alveolata</taxon>
        <taxon>Ciliophora</taxon>
        <taxon>Intramacronucleata</taxon>
        <taxon>Spirotrichea</taxon>
        <taxon>Hypotrichia</taxon>
        <taxon>Euplotida</taxon>
        <taxon>Euplotidae</taxon>
        <taxon>Moneuplotes</taxon>
    </lineage>
</organism>
<dbReference type="EMBL" id="CAMPGE010014410">
    <property type="protein sequence ID" value="CAI2373084.1"/>
    <property type="molecule type" value="Genomic_DNA"/>
</dbReference>
<feature type="domain" description="EamA" evidence="6">
    <location>
        <begin position="31"/>
        <end position="166"/>
    </location>
</feature>
<evidence type="ECO:0000256" key="5">
    <source>
        <dbReference type="SAM" id="Phobius"/>
    </source>
</evidence>
<dbReference type="InterPro" id="IPR000620">
    <property type="entry name" value="EamA_dom"/>
</dbReference>
<feature type="domain" description="EamA" evidence="6">
    <location>
        <begin position="184"/>
        <end position="317"/>
    </location>
</feature>
<dbReference type="Pfam" id="PF00892">
    <property type="entry name" value="EamA"/>
    <property type="match status" value="2"/>
</dbReference>
<sequence>MDSNQDRQMASFEVDLIAIQGQVEEKNNFKAYMLRFISIVFFSASIVLSKLAYVGNPAIGGFDYGFFRGGFLMLAGIIEAMYFGVNVTKIPRKITTTVIFRILTGAVGMPCFFIAIKYIPTSQGAIITSLNPLIGTILAFFFLSENFPKRNIIFLMSACLGVILINLTKPSSSTVSDNSSMYAIGFLLCLICLTFLSTGVVCSKRINQHVHSVYSPFYFSFGVFLNAVVTLIFFGDQLHFAEYKLRDVLLLSSGCISSYLSESLLSYATKFTKAVNLQPISYLNPCTLLIIDIALFHYNFEQLYFIGFILIFVSVLVPILIDWFK</sequence>
<accession>A0AAD2CW10</accession>
<evidence type="ECO:0000256" key="3">
    <source>
        <dbReference type="ARBA" id="ARBA00022989"/>
    </source>
</evidence>
<proteinExistence type="predicted"/>
<evidence type="ECO:0000256" key="2">
    <source>
        <dbReference type="ARBA" id="ARBA00022692"/>
    </source>
</evidence>
<evidence type="ECO:0000259" key="6">
    <source>
        <dbReference type="Pfam" id="PF00892"/>
    </source>
</evidence>
<keyword evidence="4 5" id="KW-0472">Membrane</keyword>
<dbReference type="SUPFAM" id="SSF103481">
    <property type="entry name" value="Multidrug resistance efflux transporter EmrE"/>
    <property type="match status" value="2"/>
</dbReference>
<comment type="caution">
    <text evidence="7">The sequence shown here is derived from an EMBL/GenBank/DDBJ whole genome shotgun (WGS) entry which is preliminary data.</text>
</comment>